<proteinExistence type="predicted"/>
<accession>A0ABV0KRA0</accession>
<evidence type="ECO:0008006" key="3">
    <source>
        <dbReference type="Google" id="ProtNLM"/>
    </source>
</evidence>
<comment type="caution">
    <text evidence="1">The sequence shown here is derived from an EMBL/GenBank/DDBJ whole genome shotgun (WGS) entry which is preliminary data.</text>
</comment>
<name>A0ABV0KRA0_9CYAN</name>
<dbReference type="SUPFAM" id="SSF103025">
    <property type="entry name" value="Folate-binding domain"/>
    <property type="match status" value="1"/>
</dbReference>
<gene>
    <name evidence="1" type="ORF">NDI38_25565</name>
</gene>
<dbReference type="Gene3D" id="3.30.1360.120">
    <property type="entry name" value="Probable tRNA modification gtpase trme, domain 1"/>
    <property type="match status" value="1"/>
</dbReference>
<organism evidence="1 2">
    <name type="scientific">Stenomitos frigidus AS-A4</name>
    <dbReference type="NCBI Taxonomy" id="2933935"/>
    <lineage>
        <taxon>Bacteria</taxon>
        <taxon>Bacillati</taxon>
        <taxon>Cyanobacteriota</taxon>
        <taxon>Cyanophyceae</taxon>
        <taxon>Leptolyngbyales</taxon>
        <taxon>Leptolyngbyaceae</taxon>
        <taxon>Stenomitos</taxon>
    </lineage>
</organism>
<dbReference type="Proteomes" id="UP001476950">
    <property type="component" value="Unassembled WGS sequence"/>
</dbReference>
<protein>
    <recommendedName>
        <fullName evidence="3">Methylglutamate dehydrogenase</fullName>
    </recommendedName>
</protein>
<dbReference type="InterPro" id="IPR027266">
    <property type="entry name" value="TrmE/GcvT-like"/>
</dbReference>
<dbReference type="EMBL" id="JAMPLM010000043">
    <property type="protein sequence ID" value="MEP1061745.1"/>
    <property type="molecule type" value="Genomic_DNA"/>
</dbReference>
<sequence length="215" mass="23253">MIRFSPMHDRLQSIDGSWRNLNGMPSLVAVLEEAVIGTLDIADVSCLTRFGVKGTNAADWLSSQGITTPDRPNTWNPLPDGGIIARFGLTEFFIEDSLQNRLAVNLAAACQQPPAKVYPVLRQDAAIVLCGSAVNELLLQTCSVNFRALSLLERPVILTSMVGVAVTIIPGDRNGQPFYRLWCDGTFGAYLWQTLSEVVAEMGGVVVGVEEGMKG</sequence>
<evidence type="ECO:0000313" key="2">
    <source>
        <dbReference type="Proteomes" id="UP001476950"/>
    </source>
</evidence>
<reference evidence="1 2" key="1">
    <citation type="submission" date="2022-04" db="EMBL/GenBank/DDBJ databases">
        <title>Positive selection, recombination, and allopatry shape intraspecific diversity of widespread and dominant cyanobacteria.</title>
        <authorList>
            <person name="Wei J."/>
            <person name="Shu W."/>
            <person name="Hu C."/>
        </authorList>
    </citation>
    <scope>NUCLEOTIDE SEQUENCE [LARGE SCALE GENOMIC DNA]</scope>
    <source>
        <strain evidence="1 2">AS-A4</strain>
    </source>
</reference>
<evidence type="ECO:0000313" key="1">
    <source>
        <dbReference type="EMBL" id="MEP1061745.1"/>
    </source>
</evidence>
<keyword evidence="2" id="KW-1185">Reference proteome</keyword>
<dbReference type="RefSeq" id="WP_190451727.1">
    <property type="nucleotide sequence ID" value="NZ_JAMPLM010000043.1"/>
</dbReference>